<protein>
    <submittedName>
        <fullName evidence="2">Uncharacterized protein LOC103716929</fullName>
    </submittedName>
</protein>
<dbReference type="RefSeq" id="XP_008803355.2">
    <property type="nucleotide sequence ID" value="XM_008805133.3"/>
</dbReference>
<reference evidence="2" key="1">
    <citation type="submission" date="2025-08" db="UniProtKB">
        <authorList>
            <consortium name="RefSeq"/>
        </authorList>
    </citation>
    <scope>IDENTIFICATION</scope>
    <source>
        <tissue evidence="2">Young leaves</tissue>
    </source>
</reference>
<dbReference type="InterPro" id="IPR057196">
    <property type="entry name" value="DUF7874"/>
</dbReference>
<dbReference type="Pfam" id="PF25284">
    <property type="entry name" value="DUF7874"/>
    <property type="match status" value="1"/>
</dbReference>
<proteinExistence type="predicted"/>
<dbReference type="OrthoDB" id="785636at2759"/>
<dbReference type="AlphaFoldDB" id="A0A8B7CPF2"/>
<name>A0A8B7CPF2_PHODC</name>
<evidence type="ECO:0000313" key="2">
    <source>
        <dbReference type="RefSeq" id="XP_008803355.2"/>
    </source>
</evidence>
<accession>A0A8B7CPF2</accession>
<dbReference type="Proteomes" id="UP000228380">
    <property type="component" value="Unplaced"/>
</dbReference>
<dbReference type="PANTHER" id="PTHR37216">
    <property type="entry name" value="EXPRESSED PROTEIN"/>
    <property type="match status" value="1"/>
</dbReference>
<dbReference type="PANTHER" id="PTHR37216:SF1">
    <property type="entry name" value="EXPRESSED PROTEIN"/>
    <property type="match status" value="1"/>
</dbReference>
<evidence type="ECO:0000313" key="1">
    <source>
        <dbReference type="Proteomes" id="UP000228380"/>
    </source>
</evidence>
<organism evidence="1 2">
    <name type="scientific">Phoenix dactylifera</name>
    <name type="common">Date palm</name>
    <dbReference type="NCBI Taxonomy" id="42345"/>
    <lineage>
        <taxon>Eukaryota</taxon>
        <taxon>Viridiplantae</taxon>
        <taxon>Streptophyta</taxon>
        <taxon>Embryophyta</taxon>
        <taxon>Tracheophyta</taxon>
        <taxon>Spermatophyta</taxon>
        <taxon>Magnoliopsida</taxon>
        <taxon>Liliopsida</taxon>
        <taxon>Arecaceae</taxon>
        <taxon>Coryphoideae</taxon>
        <taxon>Phoeniceae</taxon>
        <taxon>Phoenix</taxon>
    </lineage>
</organism>
<gene>
    <name evidence="2" type="primary">LOC103716929</name>
</gene>
<keyword evidence="1" id="KW-1185">Reference proteome</keyword>
<sequence length="163" mass="18549">MGQVMNRFKRGGEDADKKQIPKGLADFLEKEDFKKFEDEQEIKAFEDFYHQLYMVIEKLNEKGGAMQFKLPEKTELEKKFRSHWKTGTLGKEEFKKIMEELIQLESFTIGSGAREGIAFLFGIPIVALFARRLVPGFQSISEDVVIPVATAGTAVILTKIGRL</sequence>
<dbReference type="GeneID" id="103716929"/>
<dbReference type="KEGG" id="pda:103716929"/>